<reference evidence="14" key="1">
    <citation type="submission" date="2025-08" db="UniProtKB">
        <authorList>
            <consortium name="Ensembl"/>
        </authorList>
    </citation>
    <scope>IDENTIFICATION</scope>
</reference>
<dbReference type="GO" id="GO:1905475">
    <property type="term" value="P:regulation of protein localization to membrane"/>
    <property type="evidence" value="ECO:0007669"/>
    <property type="project" value="TreeGrafter"/>
</dbReference>
<dbReference type="Pfam" id="PF01153">
    <property type="entry name" value="Glypican"/>
    <property type="match status" value="1"/>
</dbReference>
<dbReference type="PANTHER" id="PTHR10822">
    <property type="entry name" value="GLYPICAN"/>
    <property type="match status" value="1"/>
</dbReference>
<keyword evidence="7 12" id="KW-0472">Membrane</keyword>
<dbReference type="PANTHER" id="PTHR10822:SF24">
    <property type="entry name" value="GLYPICAN-2"/>
    <property type="match status" value="1"/>
</dbReference>
<sequence>MREPTQFFLFKYSNAMQISGNNKNVFQGCGNPRPAPARNKRSPSESGGNRRPFRTYTPEEKPTTAAGTNLDRLVTELKERLRPMRGFWVSLPHTICNDERMAADVTNEDRCWNGQTRGRYLPDVTGNGLASQINNPEVEVDVARPDVRTKQLIVDLRVMTNKLKHAEHGQDMNFIDSEFTFQTALQKCSTFVVTLENKTSVYFTGIMCEVTNKKWKSNARSASLRPIPPISFSYWCIYCWKLD</sequence>
<evidence type="ECO:0000256" key="1">
    <source>
        <dbReference type="ARBA" id="ARBA00004609"/>
    </source>
</evidence>
<keyword evidence="15" id="KW-1185">Reference proteome</keyword>
<evidence type="ECO:0000313" key="15">
    <source>
        <dbReference type="Proteomes" id="UP000265000"/>
    </source>
</evidence>
<keyword evidence="4 12" id="KW-0336">GPI-anchor</keyword>
<evidence type="ECO:0000256" key="11">
    <source>
        <dbReference type="RuleBase" id="RU003518"/>
    </source>
</evidence>
<comment type="subcellular location">
    <subcellularLocation>
        <location evidence="1 12">Cell membrane</location>
        <topology evidence="1 12">Lipid-anchor</topology>
        <topology evidence="1 12">GPI-anchor</topology>
    </subcellularLocation>
</comment>
<evidence type="ECO:0000313" key="14">
    <source>
        <dbReference type="Ensembl" id="ENSFHEP00000023722.1"/>
    </source>
</evidence>
<evidence type="ECO:0000256" key="4">
    <source>
        <dbReference type="ARBA" id="ARBA00022622"/>
    </source>
</evidence>
<evidence type="ECO:0000256" key="7">
    <source>
        <dbReference type="ARBA" id="ARBA00023136"/>
    </source>
</evidence>
<dbReference type="GO" id="GO:0007224">
    <property type="term" value="P:smoothened signaling pathway"/>
    <property type="evidence" value="ECO:0007669"/>
    <property type="project" value="TreeGrafter"/>
</dbReference>
<evidence type="ECO:0000256" key="10">
    <source>
        <dbReference type="ARBA" id="ARBA00023288"/>
    </source>
</evidence>
<keyword evidence="9 12" id="KW-0357">Heparan sulfate</keyword>
<dbReference type="GO" id="GO:0016477">
    <property type="term" value="P:cell migration"/>
    <property type="evidence" value="ECO:0007669"/>
    <property type="project" value="TreeGrafter"/>
</dbReference>
<evidence type="ECO:0000256" key="9">
    <source>
        <dbReference type="ARBA" id="ARBA00023207"/>
    </source>
</evidence>
<dbReference type="GO" id="GO:0045202">
    <property type="term" value="C:synapse"/>
    <property type="evidence" value="ECO:0007669"/>
    <property type="project" value="TreeGrafter"/>
</dbReference>
<keyword evidence="5" id="KW-0732">Signal</keyword>
<keyword evidence="8" id="KW-0325">Glycoprotein</keyword>
<dbReference type="AlphaFoldDB" id="A0A3Q2QBY2"/>
<dbReference type="GO" id="GO:0009986">
    <property type="term" value="C:cell surface"/>
    <property type="evidence" value="ECO:0007669"/>
    <property type="project" value="TreeGrafter"/>
</dbReference>
<dbReference type="GO" id="GO:0005886">
    <property type="term" value="C:plasma membrane"/>
    <property type="evidence" value="ECO:0007669"/>
    <property type="project" value="UniProtKB-SubCell"/>
</dbReference>
<dbReference type="GeneTree" id="ENSGT01050000244897"/>
<feature type="region of interest" description="Disordered" evidence="13">
    <location>
        <begin position="23"/>
        <end position="66"/>
    </location>
</feature>
<evidence type="ECO:0000256" key="5">
    <source>
        <dbReference type="ARBA" id="ARBA00022729"/>
    </source>
</evidence>
<name>A0A3Q2QBY2_FUNHE</name>
<evidence type="ECO:0000256" key="13">
    <source>
        <dbReference type="SAM" id="MobiDB-lite"/>
    </source>
</evidence>
<accession>A0A3Q2QBY2</accession>
<dbReference type="STRING" id="8078.ENSFHEP00000023722"/>
<comment type="similarity">
    <text evidence="2 11">Belongs to the glypican family.</text>
</comment>
<evidence type="ECO:0000256" key="2">
    <source>
        <dbReference type="ARBA" id="ARBA00010260"/>
    </source>
</evidence>
<evidence type="ECO:0000256" key="12">
    <source>
        <dbReference type="RuleBase" id="RU003519"/>
    </source>
</evidence>
<evidence type="ECO:0000256" key="8">
    <source>
        <dbReference type="ARBA" id="ARBA00023180"/>
    </source>
</evidence>
<dbReference type="Proteomes" id="UP000265000">
    <property type="component" value="Unplaced"/>
</dbReference>
<dbReference type="GO" id="GO:0005576">
    <property type="term" value="C:extracellular region"/>
    <property type="evidence" value="ECO:0007669"/>
    <property type="project" value="TreeGrafter"/>
</dbReference>
<protein>
    <submittedName>
        <fullName evidence="14">Glypican 2</fullName>
    </submittedName>
</protein>
<dbReference type="GO" id="GO:0009966">
    <property type="term" value="P:regulation of signal transduction"/>
    <property type="evidence" value="ECO:0007669"/>
    <property type="project" value="InterPro"/>
</dbReference>
<evidence type="ECO:0000256" key="3">
    <source>
        <dbReference type="ARBA" id="ARBA00022475"/>
    </source>
</evidence>
<keyword evidence="6 12" id="KW-0654">Proteoglycan</keyword>
<keyword evidence="10 12" id="KW-0449">Lipoprotein</keyword>
<keyword evidence="3" id="KW-1003">Cell membrane</keyword>
<reference evidence="14" key="2">
    <citation type="submission" date="2025-09" db="UniProtKB">
        <authorList>
            <consortium name="Ensembl"/>
        </authorList>
    </citation>
    <scope>IDENTIFICATION</scope>
</reference>
<evidence type="ECO:0000256" key="6">
    <source>
        <dbReference type="ARBA" id="ARBA00022974"/>
    </source>
</evidence>
<organism evidence="14 15">
    <name type="scientific">Fundulus heteroclitus</name>
    <name type="common">Killifish</name>
    <name type="synonym">Mummichog</name>
    <dbReference type="NCBI Taxonomy" id="8078"/>
    <lineage>
        <taxon>Eukaryota</taxon>
        <taxon>Metazoa</taxon>
        <taxon>Chordata</taxon>
        <taxon>Craniata</taxon>
        <taxon>Vertebrata</taxon>
        <taxon>Euteleostomi</taxon>
        <taxon>Actinopterygii</taxon>
        <taxon>Neopterygii</taxon>
        <taxon>Teleostei</taxon>
        <taxon>Neoteleostei</taxon>
        <taxon>Acanthomorphata</taxon>
        <taxon>Ovalentaria</taxon>
        <taxon>Atherinomorphae</taxon>
        <taxon>Cyprinodontiformes</taxon>
        <taxon>Fundulidae</taxon>
        <taxon>Fundulus</taxon>
    </lineage>
</organism>
<comment type="function">
    <text evidence="12">Cell surface proteoglycan.</text>
</comment>
<dbReference type="Ensembl" id="ENSFHET00000009597.1">
    <property type="protein sequence ID" value="ENSFHEP00000023722.1"/>
    <property type="gene ID" value="ENSFHEG00000004902.1"/>
</dbReference>
<dbReference type="GO" id="GO:0098552">
    <property type="term" value="C:side of membrane"/>
    <property type="evidence" value="ECO:0007669"/>
    <property type="project" value="UniProtKB-KW"/>
</dbReference>
<proteinExistence type="inferred from homology"/>
<dbReference type="InterPro" id="IPR001863">
    <property type="entry name" value="Glypican"/>
</dbReference>